<reference evidence="1" key="1">
    <citation type="submission" date="2014-09" db="EMBL/GenBank/DDBJ databases">
        <authorList>
            <person name="Magalhaes I.L.F."/>
            <person name="Oliveira U."/>
            <person name="Santos F.R."/>
            <person name="Vidigal T.H.D.A."/>
            <person name="Brescovit A.D."/>
            <person name="Santos A.J."/>
        </authorList>
    </citation>
    <scope>NUCLEOTIDE SEQUENCE</scope>
    <source>
        <tissue evidence="1">Shoot tissue taken approximately 20 cm above the soil surface</tissue>
    </source>
</reference>
<sequence length="40" mass="4621">MGWNDIQSNEIYSGNFTNVMCSSFPEPLNQATSYNIFRIM</sequence>
<accession>A0A0A9AE46</accession>
<evidence type="ECO:0000313" key="1">
    <source>
        <dbReference type="EMBL" id="JAD48153.1"/>
    </source>
</evidence>
<protein>
    <submittedName>
        <fullName evidence="1">Uncharacterized protein</fullName>
    </submittedName>
</protein>
<reference evidence="1" key="2">
    <citation type="journal article" date="2015" name="Data Brief">
        <title>Shoot transcriptome of the giant reed, Arundo donax.</title>
        <authorList>
            <person name="Barrero R.A."/>
            <person name="Guerrero F.D."/>
            <person name="Moolhuijzen P."/>
            <person name="Goolsby J.A."/>
            <person name="Tidwell J."/>
            <person name="Bellgard S.E."/>
            <person name="Bellgard M.I."/>
        </authorList>
    </citation>
    <scope>NUCLEOTIDE SEQUENCE</scope>
    <source>
        <tissue evidence="1">Shoot tissue taken approximately 20 cm above the soil surface</tissue>
    </source>
</reference>
<organism evidence="1">
    <name type="scientific">Arundo donax</name>
    <name type="common">Giant reed</name>
    <name type="synonym">Donax arundinaceus</name>
    <dbReference type="NCBI Taxonomy" id="35708"/>
    <lineage>
        <taxon>Eukaryota</taxon>
        <taxon>Viridiplantae</taxon>
        <taxon>Streptophyta</taxon>
        <taxon>Embryophyta</taxon>
        <taxon>Tracheophyta</taxon>
        <taxon>Spermatophyta</taxon>
        <taxon>Magnoliopsida</taxon>
        <taxon>Liliopsida</taxon>
        <taxon>Poales</taxon>
        <taxon>Poaceae</taxon>
        <taxon>PACMAD clade</taxon>
        <taxon>Arundinoideae</taxon>
        <taxon>Arundineae</taxon>
        <taxon>Arundo</taxon>
    </lineage>
</organism>
<name>A0A0A9AE46_ARUDO</name>
<dbReference type="AlphaFoldDB" id="A0A0A9AE46"/>
<proteinExistence type="predicted"/>
<dbReference type="EMBL" id="GBRH01249742">
    <property type="protein sequence ID" value="JAD48153.1"/>
    <property type="molecule type" value="Transcribed_RNA"/>
</dbReference>